<evidence type="ECO:0000256" key="8">
    <source>
        <dbReference type="ARBA" id="ARBA00023146"/>
    </source>
</evidence>
<dbReference type="InterPro" id="IPR002307">
    <property type="entry name" value="Tyr-tRNA-ligase"/>
</dbReference>
<evidence type="ECO:0000256" key="1">
    <source>
        <dbReference type="ARBA" id="ARBA00004496"/>
    </source>
</evidence>
<comment type="subunit">
    <text evidence="11">Homodimer.</text>
</comment>
<dbReference type="Proteomes" id="UP000199296">
    <property type="component" value="Unassembled WGS sequence"/>
</dbReference>
<dbReference type="EMBL" id="FNCW01000001">
    <property type="protein sequence ID" value="SDG41329.1"/>
    <property type="molecule type" value="Genomic_DNA"/>
</dbReference>
<dbReference type="GO" id="GO:0003723">
    <property type="term" value="F:RNA binding"/>
    <property type="evidence" value="ECO:0007669"/>
    <property type="project" value="UniProtKB-KW"/>
</dbReference>
<dbReference type="InterPro" id="IPR024107">
    <property type="entry name" value="Tyr-tRNA-ligase_bac_1"/>
</dbReference>
<dbReference type="InterPro" id="IPR036986">
    <property type="entry name" value="S4_RNA-bd_sf"/>
</dbReference>
<reference evidence="14 15" key="1">
    <citation type="submission" date="2016-10" db="EMBL/GenBank/DDBJ databases">
        <authorList>
            <person name="de Groot N.N."/>
        </authorList>
    </citation>
    <scope>NUCLEOTIDE SEQUENCE [LARGE SCALE GENOMIC DNA]</scope>
    <source>
        <strain evidence="14 15">DSM 19803</strain>
    </source>
</reference>
<feature type="binding site" evidence="11">
    <location>
        <position position="237"/>
    </location>
    <ligand>
        <name>ATP</name>
        <dbReference type="ChEBI" id="CHEBI:30616"/>
    </ligand>
</feature>
<keyword evidence="6 12" id="KW-0694">RNA-binding</keyword>
<dbReference type="Gene3D" id="3.40.50.620">
    <property type="entry name" value="HUPs"/>
    <property type="match status" value="1"/>
</dbReference>
<dbReference type="Gene3D" id="3.10.290.10">
    <property type="entry name" value="RNA-binding S4 domain"/>
    <property type="match status" value="1"/>
</dbReference>
<dbReference type="RefSeq" id="WP_093364413.1">
    <property type="nucleotide sequence ID" value="NZ_FNCW01000001.1"/>
</dbReference>
<evidence type="ECO:0000256" key="6">
    <source>
        <dbReference type="ARBA" id="ARBA00022884"/>
    </source>
</evidence>
<evidence type="ECO:0000313" key="15">
    <source>
        <dbReference type="Proteomes" id="UP000199296"/>
    </source>
</evidence>
<comment type="similarity">
    <text evidence="10 11">Belongs to the class-I aminoacyl-tRNA synthetase family. TyrS type 1 subfamily.</text>
</comment>
<feature type="short sequence motif" description="'HIGH' region" evidence="11">
    <location>
        <begin position="39"/>
        <end position="48"/>
    </location>
</feature>
<protein>
    <recommendedName>
        <fullName evidence="11">Tyrosine--tRNA ligase</fullName>
        <ecNumber evidence="11">6.1.1.1</ecNumber>
    </recommendedName>
    <alternativeName>
        <fullName evidence="11">Tyrosyl-tRNA synthetase</fullName>
        <shortName evidence="11">TyrRS</shortName>
    </alternativeName>
</protein>
<dbReference type="InterPro" id="IPR014729">
    <property type="entry name" value="Rossmann-like_a/b/a_fold"/>
</dbReference>
<dbReference type="CDD" id="cd00805">
    <property type="entry name" value="TyrRS_core"/>
    <property type="match status" value="1"/>
</dbReference>
<comment type="catalytic activity">
    <reaction evidence="9 11">
        <text>tRNA(Tyr) + L-tyrosine + ATP = L-tyrosyl-tRNA(Tyr) + AMP + diphosphate + H(+)</text>
        <dbReference type="Rhea" id="RHEA:10220"/>
        <dbReference type="Rhea" id="RHEA-COMP:9706"/>
        <dbReference type="Rhea" id="RHEA-COMP:9707"/>
        <dbReference type="ChEBI" id="CHEBI:15378"/>
        <dbReference type="ChEBI" id="CHEBI:30616"/>
        <dbReference type="ChEBI" id="CHEBI:33019"/>
        <dbReference type="ChEBI" id="CHEBI:58315"/>
        <dbReference type="ChEBI" id="CHEBI:78442"/>
        <dbReference type="ChEBI" id="CHEBI:78536"/>
        <dbReference type="ChEBI" id="CHEBI:456215"/>
        <dbReference type="EC" id="6.1.1.1"/>
    </reaction>
</comment>
<evidence type="ECO:0000259" key="13">
    <source>
        <dbReference type="Pfam" id="PF22421"/>
    </source>
</evidence>
<dbReference type="OrthoDB" id="9804243at2"/>
<comment type="function">
    <text evidence="11">Catalyzes the attachment of tyrosine to tRNA(Tyr) in a two-step reaction: tyrosine is first activated by ATP to form Tyr-AMP and then transferred to the acceptor end of tRNA(Tyr).</text>
</comment>
<feature type="domain" description="Tyrosine--tRNA ligase SYY-like C-terminal" evidence="13">
    <location>
        <begin position="345"/>
        <end position="428"/>
    </location>
</feature>
<evidence type="ECO:0000256" key="3">
    <source>
        <dbReference type="ARBA" id="ARBA00022598"/>
    </source>
</evidence>
<dbReference type="GO" id="GO:0006437">
    <property type="term" value="P:tyrosyl-tRNA aminoacylation"/>
    <property type="evidence" value="ECO:0007669"/>
    <property type="project" value="UniProtKB-UniRule"/>
</dbReference>
<dbReference type="GO" id="GO:0042803">
    <property type="term" value="F:protein homodimerization activity"/>
    <property type="evidence" value="ECO:0007669"/>
    <property type="project" value="UniProtKB-ARBA"/>
</dbReference>
<dbReference type="EC" id="6.1.1.1" evidence="11"/>
<keyword evidence="7 11" id="KW-0648">Protein biosynthesis</keyword>
<keyword evidence="3 11" id="KW-0436">Ligase</keyword>
<name>A0A1G7U2P6_9FLAO</name>
<feature type="binding site" evidence="11">
    <location>
        <position position="174"/>
    </location>
    <ligand>
        <name>L-tyrosine</name>
        <dbReference type="ChEBI" id="CHEBI:58315"/>
    </ligand>
</feature>
<evidence type="ECO:0000256" key="2">
    <source>
        <dbReference type="ARBA" id="ARBA00022490"/>
    </source>
</evidence>
<dbReference type="AlphaFoldDB" id="A0A1G7U2P6"/>
<evidence type="ECO:0000256" key="12">
    <source>
        <dbReference type="PROSITE-ProRule" id="PRU00182"/>
    </source>
</evidence>
<evidence type="ECO:0000313" key="14">
    <source>
        <dbReference type="EMBL" id="SDG41329.1"/>
    </source>
</evidence>
<keyword evidence="2 11" id="KW-0963">Cytoplasm</keyword>
<dbReference type="Gene3D" id="1.10.240.10">
    <property type="entry name" value="Tyrosyl-Transfer RNA Synthetase"/>
    <property type="match status" value="1"/>
</dbReference>
<keyword evidence="5 11" id="KW-0067">ATP-binding</keyword>
<proteinExistence type="inferred from homology"/>
<feature type="binding site" evidence="11">
    <location>
        <position position="178"/>
    </location>
    <ligand>
        <name>L-tyrosine</name>
        <dbReference type="ChEBI" id="CHEBI:58315"/>
    </ligand>
</feature>
<dbReference type="InterPro" id="IPR054608">
    <property type="entry name" value="SYY-like_C"/>
</dbReference>
<dbReference type="InterPro" id="IPR001412">
    <property type="entry name" value="aa-tRNA-synth_I_CS"/>
</dbReference>
<dbReference type="SUPFAM" id="SSF52374">
    <property type="entry name" value="Nucleotidylyl transferase"/>
    <property type="match status" value="1"/>
</dbReference>
<evidence type="ECO:0000256" key="4">
    <source>
        <dbReference type="ARBA" id="ARBA00022741"/>
    </source>
</evidence>
<keyword evidence="4 11" id="KW-0547">Nucleotide-binding</keyword>
<dbReference type="GO" id="GO:0004831">
    <property type="term" value="F:tyrosine-tRNA ligase activity"/>
    <property type="evidence" value="ECO:0007669"/>
    <property type="project" value="UniProtKB-UniRule"/>
</dbReference>
<dbReference type="InterPro" id="IPR002305">
    <property type="entry name" value="aa-tRNA-synth_Ic"/>
</dbReference>
<dbReference type="Pfam" id="PF00579">
    <property type="entry name" value="tRNA-synt_1b"/>
    <property type="match status" value="1"/>
</dbReference>
<dbReference type="PROSITE" id="PS50889">
    <property type="entry name" value="S4"/>
    <property type="match status" value="1"/>
</dbReference>
<accession>A0A1G7U2P6</accession>
<keyword evidence="8 11" id="KW-0030">Aminoacyl-tRNA synthetase</keyword>
<dbReference type="STRING" id="470826.SAMN04488027_101189"/>
<dbReference type="SUPFAM" id="SSF55174">
    <property type="entry name" value="Alpha-L RNA-binding motif"/>
    <property type="match status" value="1"/>
</dbReference>
<feature type="binding site" evidence="11">
    <location>
        <position position="34"/>
    </location>
    <ligand>
        <name>L-tyrosine</name>
        <dbReference type="ChEBI" id="CHEBI:58315"/>
    </ligand>
</feature>
<evidence type="ECO:0000256" key="9">
    <source>
        <dbReference type="ARBA" id="ARBA00048248"/>
    </source>
</evidence>
<dbReference type="PRINTS" id="PR01040">
    <property type="entry name" value="TRNASYNTHTYR"/>
</dbReference>
<sequence length="431" mass="48740">MKRDFIDEVTWRGMVHDLMPGTQEHLNEGPRVAYVGIDPTADSLHIGHLVGVMMLRHFQLAGHKPVALLGGATGMIGDPSGKSQERNLLDEETLRHNQNALKHQLSKFLDFKTEDENSAQLVNNYDWMKDFSFLDFIRDVGKHITVNYMMSKDSVKKRLSSESKDGMSFTEFTYQLVQGYDFLHLYRTQDCTLQMGGSDQWGNITTGTELIRRIDQGKGFALTCPLITKADGTKFGKTATGNIWLDPDKTSPYKFYQYWINTSDEDAEKFIKIFTFLTKEDIEALVRSHKEEPHLRALQSKLADEITATVHSKEALEKAKEASQVLFGKSTEEDLAKLDEATFLDVFEGVPLKELNKDLLENGLDMIAALSAETNFLKSNGEARRALKENSISVNKTKVGLDYVLTESDLINGKYVLINKGKKNTYLIKFD</sequence>
<dbReference type="PANTHER" id="PTHR11766">
    <property type="entry name" value="TYROSYL-TRNA SYNTHETASE"/>
    <property type="match status" value="1"/>
</dbReference>
<feature type="short sequence motif" description="'KMSKS' region" evidence="11">
    <location>
        <begin position="234"/>
        <end position="238"/>
    </location>
</feature>
<evidence type="ECO:0000256" key="7">
    <source>
        <dbReference type="ARBA" id="ARBA00022917"/>
    </source>
</evidence>
<evidence type="ECO:0000256" key="5">
    <source>
        <dbReference type="ARBA" id="ARBA00022840"/>
    </source>
</evidence>
<dbReference type="GO" id="GO:0005524">
    <property type="term" value="F:ATP binding"/>
    <property type="evidence" value="ECO:0007669"/>
    <property type="project" value="UniProtKB-UniRule"/>
</dbReference>
<organism evidence="14 15">
    <name type="scientific">Psychroflexus sediminis</name>
    <dbReference type="NCBI Taxonomy" id="470826"/>
    <lineage>
        <taxon>Bacteria</taxon>
        <taxon>Pseudomonadati</taxon>
        <taxon>Bacteroidota</taxon>
        <taxon>Flavobacteriia</taxon>
        <taxon>Flavobacteriales</taxon>
        <taxon>Flavobacteriaceae</taxon>
        <taxon>Psychroflexus</taxon>
    </lineage>
</organism>
<comment type="subcellular location">
    <subcellularLocation>
        <location evidence="1 11">Cytoplasm</location>
    </subcellularLocation>
</comment>
<dbReference type="NCBIfam" id="TIGR00234">
    <property type="entry name" value="tyrS"/>
    <property type="match status" value="1"/>
</dbReference>
<dbReference type="FunFam" id="3.40.50.620:FF:000008">
    <property type="entry name" value="Tyrosine--tRNA ligase"/>
    <property type="match status" value="1"/>
</dbReference>
<dbReference type="HAMAP" id="MF_02006">
    <property type="entry name" value="Tyr_tRNA_synth_type1"/>
    <property type="match status" value="1"/>
</dbReference>
<dbReference type="GO" id="GO:0005829">
    <property type="term" value="C:cytosol"/>
    <property type="evidence" value="ECO:0007669"/>
    <property type="project" value="TreeGrafter"/>
</dbReference>
<evidence type="ECO:0000256" key="10">
    <source>
        <dbReference type="ARBA" id="ARBA00060965"/>
    </source>
</evidence>
<keyword evidence="15" id="KW-1185">Reference proteome</keyword>
<dbReference type="FunFam" id="1.10.240.10:FF:000001">
    <property type="entry name" value="Tyrosine--tRNA ligase"/>
    <property type="match status" value="1"/>
</dbReference>
<dbReference type="InterPro" id="IPR024088">
    <property type="entry name" value="Tyr-tRNA-ligase_bac-type"/>
</dbReference>
<dbReference type="Pfam" id="PF22421">
    <property type="entry name" value="SYY_C-terminal"/>
    <property type="match status" value="1"/>
</dbReference>
<dbReference type="PROSITE" id="PS00178">
    <property type="entry name" value="AA_TRNA_LIGASE_I"/>
    <property type="match status" value="1"/>
</dbReference>
<dbReference type="PANTHER" id="PTHR11766:SF0">
    <property type="entry name" value="TYROSINE--TRNA LIGASE, MITOCHONDRIAL"/>
    <property type="match status" value="1"/>
</dbReference>
<gene>
    <name evidence="11" type="primary">tyrS</name>
    <name evidence="14" type="ORF">SAMN04488027_101189</name>
</gene>
<evidence type="ECO:0000256" key="11">
    <source>
        <dbReference type="HAMAP-Rule" id="MF_02006"/>
    </source>
</evidence>